<feature type="compositionally biased region" description="Polar residues" evidence="1">
    <location>
        <begin position="186"/>
        <end position="215"/>
    </location>
</feature>
<dbReference type="Gene3D" id="2.60.40.1140">
    <property type="entry name" value="Collagen-binding surface protein Cna, B-type domain"/>
    <property type="match status" value="6"/>
</dbReference>
<sequence length="1279" mass="143470">MLTYVKKIAYPIFMLSLLVMSYVTPLLSVVTAHADSEGNTKTVLFQNEKGTAHVISLPDPTTGEITWRIQVEKNQQAASNQLAFSLSEGEQTILPESIQSSGTKFTYDPQRQQLMEETTSSSFSQMTLTFQTKALKTLTIKSAFLQTEEENGQVKEDIINTTDVVVVLPDNQSTEATSAEALLADSQEQTEASEKQPATKSSESQPQAESTTASTAIESPLDAQASAPAASQLSSGGSFKNDVPEVDNVLLGEAQYFHIFANHATLNTHTNGNLAVGELNGNVNFGTSIQDGSLATEINYIQKVNTIANSSFVSGTDSRKNKVVFGPSVTVDLADQNQQPAVFVNGQRMDHLKTSEVFQDQSASEPYIDFKKVFSTLQATSERLGVYPQTPGVTKDFTDNNQRVINTARAENDTQEVVLTLTDEQGNPLDDGVYELQNKKTHKEVDEEVTNDEGQVIETDLPEGDYSFVETEAPDGYLIDKKPISFSADTIDEEDQKVVVTLSKTELEKDTPITIKGLTKGTSPVLINVDTEGASTVNIKSQIKLEYTDGTTRNSHETEDFDDAVILWNFINQPENQMISINSPFQGTILAVGDTVDVHQNVDGSIIADTVLVNAETHRWDLQANETVVPIIKLAAMNHLLSLDTTTISGTKTWDDYDNKFNTRPTSITVQLLQNGEVFQTKTVTPNKEGEWHYEFTDLPTTDESGQTYDYAIQETPVEGYTTKVNGYDLVNTYRNTETTEVSGTKTWNDYGNKFNTRPESITVKLMQNDKEIAKQVVKSDNHGNWTYRFDDLPKYDTEGKAYTYTIQEENVPGYTSEINDYDLVNTYHNTETTEVSGMKTWNDYENKFHTRPESITVDLMQNGKEIDKQVVKADNHGNWTYRFDKLPKYDAEGKAYTYTIQEEKVSGYTIKVNGYDLVNTYRNTETTEVSGTKTWNDNDNKFNTRPESITVKLIKNDKEIDKQVVKSDKEGDWTYRFDNLPKYDTEGKVYTYTIQEENVPGYTSEINGYDLVNTYRNTETTTVSGTKTWNDNNNQLNIRPESITVGLMQNGKKIDNQIVKADKEGNWTYHFENLPKYDSKGKAYVYTIQEATVSGYISEVNGYDLVNTETTTVSGRKTWNDNDNKFNTRPESITVNLMQNGEKYAEKIVKADKKGNWSYRFDKLPKYDAEGKAYTYTIQEGKVPDYTTKINGYNLVNTYTGPETPKTPSDPKKPQVPLSPKKPDTSKQSEDDNKNDANHATTEKRLPKTNERSSYEWSILGSILLVTSVGILYRRKHS</sequence>
<evidence type="ECO:0000313" key="3">
    <source>
        <dbReference type="EMBL" id="VYU23807.1"/>
    </source>
</evidence>
<dbReference type="GO" id="GO:0030246">
    <property type="term" value="F:carbohydrate binding"/>
    <property type="evidence" value="ECO:0007669"/>
    <property type="project" value="InterPro"/>
</dbReference>
<dbReference type="InterPro" id="IPR041033">
    <property type="entry name" value="SpaA_PFL_dom_1"/>
</dbReference>
<feature type="region of interest" description="Disordered" evidence="1">
    <location>
        <begin position="176"/>
        <end position="215"/>
    </location>
</feature>
<dbReference type="Pfam" id="PF05738">
    <property type="entry name" value="Cna_B"/>
    <property type="match status" value="6"/>
</dbReference>
<gene>
    <name evidence="3" type="primary">cna</name>
    <name evidence="3" type="ORF">ECLFYP2_02805</name>
</gene>
<dbReference type="InterPro" id="IPR013783">
    <property type="entry name" value="Ig-like_fold"/>
</dbReference>
<dbReference type="AlphaFoldDB" id="A0A6N3DDP1"/>
<feature type="compositionally biased region" description="Basic and acidic residues" evidence="1">
    <location>
        <begin position="1222"/>
        <end position="1252"/>
    </location>
</feature>
<dbReference type="CDD" id="cd00222">
    <property type="entry name" value="CollagenBindB"/>
    <property type="match status" value="6"/>
</dbReference>
<dbReference type="NCBIfam" id="TIGR01167">
    <property type="entry name" value="LPXTG_anchor"/>
    <property type="match status" value="1"/>
</dbReference>
<reference evidence="3" key="1">
    <citation type="submission" date="2019-11" db="EMBL/GenBank/DDBJ databases">
        <authorList>
            <person name="Feng L."/>
        </authorList>
    </citation>
    <scope>NUCLEOTIDE SEQUENCE</scope>
    <source>
        <strain evidence="3">ECasseliflavusLFYP2</strain>
    </source>
</reference>
<dbReference type="Pfam" id="PF17802">
    <property type="entry name" value="SpaA"/>
    <property type="match status" value="1"/>
</dbReference>
<proteinExistence type="predicted"/>
<feature type="region of interest" description="Disordered" evidence="1">
    <location>
        <begin position="1200"/>
        <end position="1252"/>
    </location>
</feature>
<dbReference type="InterPro" id="IPR001079">
    <property type="entry name" value="Galectin_CRD"/>
</dbReference>
<evidence type="ECO:0000259" key="2">
    <source>
        <dbReference type="PROSITE" id="PS51304"/>
    </source>
</evidence>
<dbReference type="PROSITE" id="PS51304">
    <property type="entry name" value="GALECTIN"/>
    <property type="match status" value="1"/>
</dbReference>
<accession>A0A6N3DDP1</accession>
<dbReference type="SUPFAM" id="SSF49478">
    <property type="entry name" value="Cna protein B-type domain"/>
    <property type="match status" value="6"/>
</dbReference>
<organism evidence="3">
    <name type="scientific">Enterococcus casseliflavus</name>
    <name type="common">Enterococcus flavescens</name>
    <dbReference type="NCBI Taxonomy" id="37734"/>
    <lineage>
        <taxon>Bacteria</taxon>
        <taxon>Bacillati</taxon>
        <taxon>Bacillota</taxon>
        <taxon>Bacilli</taxon>
        <taxon>Lactobacillales</taxon>
        <taxon>Enterococcaceae</taxon>
        <taxon>Enterococcus</taxon>
    </lineage>
</organism>
<dbReference type="InterPro" id="IPR008454">
    <property type="entry name" value="Collagen-bd_Cna-like_B-typ_dom"/>
</dbReference>
<feature type="domain" description="Galectin" evidence="2">
    <location>
        <begin position="582"/>
        <end position="765"/>
    </location>
</feature>
<evidence type="ECO:0000256" key="1">
    <source>
        <dbReference type="SAM" id="MobiDB-lite"/>
    </source>
</evidence>
<keyword evidence="3" id="KW-0176">Collagen</keyword>
<dbReference type="Gene3D" id="2.60.40.10">
    <property type="entry name" value="Immunoglobulins"/>
    <property type="match status" value="1"/>
</dbReference>
<protein>
    <submittedName>
        <fullName evidence="3">Collagen adhesin</fullName>
    </submittedName>
</protein>
<dbReference type="EMBL" id="CACRTX010000009">
    <property type="protein sequence ID" value="VYU23807.1"/>
    <property type="molecule type" value="Genomic_DNA"/>
</dbReference>
<name>A0A6N3DDP1_ENTCA</name>
<dbReference type="RefSeq" id="WP_123833795.1">
    <property type="nucleotide sequence ID" value="NZ_CACRTX010000009.1"/>
</dbReference>